<feature type="region of interest" description="Disordered" evidence="1">
    <location>
        <begin position="21"/>
        <end position="61"/>
    </location>
</feature>
<dbReference type="PANTHER" id="PTHR33053">
    <property type="entry name" value="PROTEIN, PUTATIVE-RELATED"/>
    <property type="match status" value="1"/>
</dbReference>
<dbReference type="EMBL" id="JAYMGO010000017">
    <property type="protein sequence ID" value="KAL1258263.1"/>
    <property type="molecule type" value="Genomic_DNA"/>
</dbReference>
<evidence type="ECO:0000313" key="2">
    <source>
        <dbReference type="EMBL" id="KAL1258263.1"/>
    </source>
</evidence>
<keyword evidence="3" id="KW-1185">Reference proteome</keyword>
<gene>
    <name evidence="2" type="ORF">QQF64_011507</name>
</gene>
<proteinExistence type="predicted"/>
<comment type="caution">
    <text evidence="2">The sequence shown here is derived from an EMBL/GenBank/DDBJ whole genome shotgun (WGS) entry which is preliminary data.</text>
</comment>
<evidence type="ECO:0000313" key="3">
    <source>
        <dbReference type="Proteomes" id="UP001558613"/>
    </source>
</evidence>
<accession>A0ABR3LZF1</accession>
<feature type="compositionally biased region" description="Polar residues" evidence="1">
    <location>
        <begin position="30"/>
        <end position="44"/>
    </location>
</feature>
<protein>
    <recommendedName>
        <fullName evidence="4">Transposase domain-containing protein</fullName>
    </recommendedName>
</protein>
<sequence length="451" mass="51540">MTLRVRQWRKRKRELDQLLCYSDSDEEGIENNSNSVPGTSSCSSDGVPRTPDSLSDSVLGASDDFDFDTDLDYSSTDSEQEPNEAEVTSFEDELRQWALEHRLTHRALNGLLPILRNQGHLLPVDCRTLLATPQHNTTEPKCGGQYKYYGLEKGICRYLSQMETNDVHLSINVDGIPLFKSSGVQFWPILAKCGHFDPFIVAMFCGQSKPSPLEEYLKDFLTEYKHLKDNGIVFKGQTYTVNIDALICDAPARAYLKCIKGHTAYESCERCLIRGTRVERRIVFSEKECTSRKDDCFSRVEYSNHQTGISPFIAAGIPCVSSFVLDYMHVVCLGVVRRLLIYLTRGPKVCRLSVRQKDAISEKLIALRGKMPSEFARQPRGLHEIDRWKATELRQFLLYTGPVVLKTVLSPEKYQHFLSLAISMSIMLESDERTRNTYFQYSQELITMYMH</sequence>
<reference evidence="2 3" key="1">
    <citation type="submission" date="2023-09" db="EMBL/GenBank/DDBJ databases">
        <authorList>
            <person name="Wang M."/>
        </authorList>
    </citation>
    <scope>NUCLEOTIDE SEQUENCE [LARGE SCALE GENOMIC DNA]</scope>
    <source>
        <strain evidence="2">GT-2023</strain>
        <tissue evidence="2">Liver</tissue>
    </source>
</reference>
<dbReference type="PANTHER" id="PTHR33053:SF26">
    <property type="entry name" value="TRANSPOSASE DOMAIN-CONTAINING PROTEIN"/>
    <property type="match status" value="1"/>
</dbReference>
<dbReference type="Proteomes" id="UP001558613">
    <property type="component" value="Unassembled WGS sequence"/>
</dbReference>
<evidence type="ECO:0000256" key="1">
    <source>
        <dbReference type="SAM" id="MobiDB-lite"/>
    </source>
</evidence>
<organism evidence="2 3">
    <name type="scientific">Cirrhinus molitorella</name>
    <name type="common">mud carp</name>
    <dbReference type="NCBI Taxonomy" id="172907"/>
    <lineage>
        <taxon>Eukaryota</taxon>
        <taxon>Metazoa</taxon>
        <taxon>Chordata</taxon>
        <taxon>Craniata</taxon>
        <taxon>Vertebrata</taxon>
        <taxon>Euteleostomi</taxon>
        <taxon>Actinopterygii</taxon>
        <taxon>Neopterygii</taxon>
        <taxon>Teleostei</taxon>
        <taxon>Ostariophysi</taxon>
        <taxon>Cypriniformes</taxon>
        <taxon>Cyprinidae</taxon>
        <taxon>Labeoninae</taxon>
        <taxon>Labeonini</taxon>
        <taxon>Cirrhinus</taxon>
    </lineage>
</organism>
<name>A0ABR3LZF1_9TELE</name>
<evidence type="ECO:0008006" key="4">
    <source>
        <dbReference type="Google" id="ProtNLM"/>
    </source>
</evidence>